<gene>
    <name evidence="5" type="ORF">JIR001_21250</name>
</gene>
<dbReference type="InterPro" id="IPR036428">
    <property type="entry name" value="PCD_sf"/>
</dbReference>
<organism evidence="5 6">
    <name type="scientific">Polycladomyces abyssicola</name>
    <dbReference type="NCBI Taxonomy" id="1125966"/>
    <lineage>
        <taxon>Bacteria</taxon>
        <taxon>Bacillati</taxon>
        <taxon>Bacillota</taxon>
        <taxon>Bacilli</taxon>
        <taxon>Bacillales</taxon>
        <taxon>Thermoactinomycetaceae</taxon>
        <taxon>Polycladomyces</taxon>
    </lineage>
</organism>
<dbReference type="InterPro" id="IPR001533">
    <property type="entry name" value="Pterin_deHydtase"/>
</dbReference>
<reference evidence="5" key="1">
    <citation type="journal article" date="2013" name="Int. J. Syst. Evol. Microbiol.">
        <title>Polycladomyces abyssicola gen. nov., sp. nov., a thermophilic filamentous bacterium isolated from hemipelagic sediment.</title>
        <authorList>
            <person name="Tsubouchi T."/>
            <person name="Shimane Y."/>
            <person name="Mori K."/>
            <person name="Usui K."/>
            <person name="Hiraki T."/>
            <person name="Tame A."/>
            <person name="Uematsu K."/>
            <person name="Maruyama T."/>
            <person name="Hatada Y."/>
        </authorList>
    </citation>
    <scope>NUCLEOTIDE SEQUENCE</scope>
    <source>
        <strain evidence="5">JIR-001</strain>
    </source>
</reference>
<dbReference type="GO" id="GO:0006729">
    <property type="term" value="P:tetrahydrobiopterin biosynthetic process"/>
    <property type="evidence" value="ECO:0007669"/>
    <property type="project" value="InterPro"/>
</dbReference>
<dbReference type="PANTHER" id="PTHR12599">
    <property type="entry name" value="PTERIN-4-ALPHA-CARBINOLAMINE DEHYDRATASE"/>
    <property type="match status" value="1"/>
</dbReference>
<dbReference type="AlphaFoldDB" id="A0A8D5UI64"/>
<keyword evidence="4" id="KW-0456">Lyase</keyword>
<evidence type="ECO:0000256" key="3">
    <source>
        <dbReference type="ARBA" id="ARBA00013252"/>
    </source>
</evidence>
<accession>A0A8D5UI64</accession>
<evidence type="ECO:0000256" key="4">
    <source>
        <dbReference type="ARBA" id="ARBA00023239"/>
    </source>
</evidence>
<dbReference type="EMBL" id="AP024601">
    <property type="protein sequence ID" value="BCU82342.1"/>
    <property type="molecule type" value="Genomic_DNA"/>
</dbReference>
<evidence type="ECO:0000256" key="2">
    <source>
        <dbReference type="ARBA" id="ARBA00006472"/>
    </source>
</evidence>
<dbReference type="GO" id="GO:0008124">
    <property type="term" value="F:4-alpha-hydroxytetrahydrobiopterin dehydratase activity"/>
    <property type="evidence" value="ECO:0007669"/>
    <property type="project" value="UniProtKB-EC"/>
</dbReference>
<evidence type="ECO:0000313" key="6">
    <source>
        <dbReference type="Proteomes" id="UP000677436"/>
    </source>
</evidence>
<comment type="similarity">
    <text evidence="2">Belongs to the pterin-4-alpha-carbinolamine dehydratase family.</text>
</comment>
<proteinExistence type="inferred from homology"/>
<dbReference type="RefSeq" id="WP_212772690.1">
    <property type="nucleotide sequence ID" value="NZ_AP024601.1"/>
</dbReference>
<comment type="catalytic activity">
    <reaction evidence="1">
        <text>(4aS,6R)-4a-hydroxy-L-erythro-5,6,7,8-tetrahydrobiopterin = (6R)-L-erythro-6,7-dihydrobiopterin + H2O</text>
        <dbReference type="Rhea" id="RHEA:11920"/>
        <dbReference type="ChEBI" id="CHEBI:15377"/>
        <dbReference type="ChEBI" id="CHEBI:15642"/>
        <dbReference type="ChEBI" id="CHEBI:43120"/>
        <dbReference type="EC" id="4.2.1.96"/>
    </reaction>
</comment>
<dbReference type="KEGG" id="pabs:JIR001_21250"/>
<dbReference type="PANTHER" id="PTHR12599:SF0">
    <property type="entry name" value="PTERIN-4-ALPHA-CARBINOLAMINE DEHYDRATASE"/>
    <property type="match status" value="1"/>
</dbReference>
<dbReference type="CDD" id="cd00488">
    <property type="entry name" value="PCD_DCoH"/>
    <property type="match status" value="1"/>
</dbReference>
<evidence type="ECO:0000313" key="5">
    <source>
        <dbReference type="EMBL" id="BCU82342.1"/>
    </source>
</evidence>
<sequence>MKLSRREIENTLARFPGWRWENEALVKTFSFPAYMDGVHFAVRVAEEAERHDHHPDMLISYRNVTVTCTTHDTGGVTQRDVALIERIEQLMQS</sequence>
<name>A0A8D5UI64_9BACL</name>
<dbReference type="Gene3D" id="3.30.1360.20">
    <property type="entry name" value="Transcriptional coactivator/pterin dehydratase"/>
    <property type="match status" value="1"/>
</dbReference>
<protein>
    <recommendedName>
        <fullName evidence="3">4a-hydroxytetrahydrobiopterin dehydratase</fullName>
        <ecNumber evidence="3">4.2.1.96</ecNumber>
    </recommendedName>
</protein>
<keyword evidence="6" id="KW-1185">Reference proteome</keyword>
<reference evidence="5" key="2">
    <citation type="journal article" date="2021" name="Microbiol. Resour. Announc.">
        <title>Complete Genome Sequence of Polycladomyces abyssicola JIR-001T, Isolated from Hemipelagic Sediment in Deep Seawater.</title>
        <authorList>
            <person name="Tsubouchi T."/>
            <person name="Kaneko Y."/>
        </authorList>
    </citation>
    <scope>NUCLEOTIDE SEQUENCE</scope>
    <source>
        <strain evidence="5">JIR-001</strain>
    </source>
</reference>
<evidence type="ECO:0000256" key="1">
    <source>
        <dbReference type="ARBA" id="ARBA00001554"/>
    </source>
</evidence>
<dbReference type="SUPFAM" id="SSF55248">
    <property type="entry name" value="PCD-like"/>
    <property type="match status" value="1"/>
</dbReference>
<dbReference type="NCBIfam" id="NF002017">
    <property type="entry name" value="PRK00823.1-2"/>
    <property type="match status" value="1"/>
</dbReference>
<dbReference type="Proteomes" id="UP000677436">
    <property type="component" value="Chromosome"/>
</dbReference>
<dbReference type="EC" id="4.2.1.96" evidence="3"/>
<dbReference type="Pfam" id="PF01329">
    <property type="entry name" value="Pterin_4a"/>
    <property type="match status" value="1"/>
</dbReference>